<feature type="region of interest" description="Disordered" evidence="3">
    <location>
        <begin position="370"/>
        <end position="474"/>
    </location>
</feature>
<dbReference type="Pfam" id="PF01985">
    <property type="entry name" value="CRS1_YhbY"/>
    <property type="match status" value="1"/>
</dbReference>
<feature type="region of interest" description="Disordered" evidence="3">
    <location>
        <begin position="60"/>
        <end position="94"/>
    </location>
</feature>
<gene>
    <name evidence="5" type="ORF">AXG93_2752s1530</name>
</gene>
<dbReference type="EMBL" id="LVLJ01002675">
    <property type="protein sequence ID" value="OAE24138.1"/>
    <property type="molecule type" value="Genomic_DNA"/>
</dbReference>
<dbReference type="PANTHER" id="PTHR31426:SF2">
    <property type="entry name" value="OS01G0958400 PROTEIN"/>
    <property type="match status" value="1"/>
</dbReference>
<organism evidence="5 6">
    <name type="scientific">Marchantia polymorpha subsp. ruderalis</name>
    <dbReference type="NCBI Taxonomy" id="1480154"/>
    <lineage>
        <taxon>Eukaryota</taxon>
        <taxon>Viridiplantae</taxon>
        <taxon>Streptophyta</taxon>
        <taxon>Embryophyta</taxon>
        <taxon>Marchantiophyta</taxon>
        <taxon>Marchantiopsida</taxon>
        <taxon>Marchantiidae</taxon>
        <taxon>Marchantiales</taxon>
        <taxon>Marchantiaceae</taxon>
        <taxon>Marchantia</taxon>
    </lineage>
</organism>
<feature type="compositionally biased region" description="Low complexity" evidence="3">
    <location>
        <begin position="421"/>
        <end position="432"/>
    </location>
</feature>
<feature type="compositionally biased region" description="Polar residues" evidence="3">
    <location>
        <begin position="60"/>
        <end position="74"/>
    </location>
</feature>
<dbReference type="GO" id="GO:0003723">
    <property type="term" value="F:RNA binding"/>
    <property type="evidence" value="ECO:0007669"/>
    <property type="project" value="UniProtKB-UniRule"/>
</dbReference>
<name>A0A176VTK8_MARPO</name>
<evidence type="ECO:0000313" key="6">
    <source>
        <dbReference type="Proteomes" id="UP000077202"/>
    </source>
</evidence>
<dbReference type="SUPFAM" id="SSF75471">
    <property type="entry name" value="YhbY-like"/>
    <property type="match status" value="1"/>
</dbReference>
<evidence type="ECO:0000259" key="4">
    <source>
        <dbReference type="PROSITE" id="PS51295"/>
    </source>
</evidence>
<evidence type="ECO:0000256" key="1">
    <source>
        <dbReference type="ARBA" id="ARBA00022884"/>
    </source>
</evidence>
<feature type="compositionally biased region" description="Acidic residues" evidence="3">
    <location>
        <begin position="446"/>
        <end position="461"/>
    </location>
</feature>
<dbReference type="PROSITE" id="PS51295">
    <property type="entry name" value="CRM"/>
    <property type="match status" value="1"/>
</dbReference>
<sequence>MKGFGTSAAVYGLLRKQLRAFSIIEEQSTSTSRWFRRAECLNSCSSCTASEKGISSISTGGWVPNSASQSQISEGETVIDRPEHKSEDSSVLEHEYSFRSTSDRSLSCNLVHRRNYSVLPVADVGRWMRISGAYAGPLLTPPVRDPFRDGSVRYKSKKKIKKAKAKKKEVLSKIKRIRVASKKRKEDMTPEERLEFRLEKGKRKIELIDIQIAKFPVQELPPVDPDIEVLTPEQLHYLKKIGYKNKNYVPVGRRGVYGGTIQNIHLHWKKHETVQVEIAGFTKEEIKDMAEQLARLSGGLVIDIHQSNIVILYRGRNYKQPKELIPIKTLDKRKALMKSKLEQSKKALILNNEKLVKELKQLRKDNADWLARGGKPVEAPQATEGGEASATRRKGPTVDEELQDPDSYASLSDDDDDLLSDVEGLSDLSDLTSESDSERDESSSGGEEEEDEEEEEEDPEDLGMPPEKTAVKFR</sequence>
<protein>
    <recommendedName>
        <fullName evidence="4">CRM domain-containing protein</fullName>
    </recommendedName>
</protein>
<comment type="caution">
    <text evidence="5">The sequence shown here is derived from an EMBL/GenBank/DDBJ whole genome shotgun (WGS) entry which is preliminary data.</text>
</comment>
<dbReference type="Gene3D" id="3.30.110.60">
    <property type="entry name" value="YhbY-like"/>
    <property type="match status" value="1"/>
</dbReference>
<dbReference type="Proteomes" id="UP000077202">
    <property type="component" value="Unassembled WGS sequence"/>
</dbReference>
<dbReference type="InterPro" id="IPR040286">
    <property type="entry name" value="At3g25440-like"/>
</dbReference>
<dbReference type="InterPro" id="IPR001890">
    <property type="entry name" value="RNA-binding_CRM"/>
</dbReference>
<evidence type="ECO:0000256" key="3">
    <source>
        <dbReference type="SAM" id="MobiDB-lite"/>
    </source>
</evidence>
<evidence type="ECO:0000313" key="5">
    <source>
        <dbReference type="EMBL" id="OAE24138.1"/>
    </source>
</evidence>
<dbReference type="InterPro" id="IPR035920">
    <property type="entry name" value="YhbY-like_sf"/>
</dbReference>
<feature type="compositionally biased region" description="Basic and acidic residues" evidence="3">
    <location>
        <begin position="78"/>
        <end position="94"/>
    </location>
</feature>
<keyword evidence="6" id="KW-1185">Reference proteome</keyword>
<proteinExistence type="predicted"/>
<accession>A0A176VTK8</accession>
<feature type="domain" description="CRM" evidence="4">
    <location>
        <begin position="228"/>
        <end position="325"/>
    </location>
</feature>
<keyword evidence="1 2" id="KW-0694">RNA-binding</keyword>
<reference evidence="5" key="1">
    <citation type="submission" date="2016-03" db="EMBL/GenBank/DDBJ databases">
        <title>Mechanisms controlling the formation of the plant cell surface in tip-growing cells are functionally conserved among land plants.</title>
        <authorList>
            <person name="Honkanen S."/>
            <person name="Jones V.A."/>
            <person name="Morieri G."/>
            <person name="Champion C."/>
            <person name="Hetherington A.J."/>
            <person name="Kelly S."/>
            <person name="Saint-Marcoux D."/>
            <person name="Proust H."/>
            <person name="Prescott H."/>
            <person name="Dolan L."/>
        </authorList>
    </citation>
    <scope>NUCLEOTIDE SEQUENCE [LARGE SCALE GENOMIC DNA]</scope>
    <source>
        <tissue evidence="5">Whole gametophyte</tissue>
    </source>
</reference>
<dbReference type="SMART" id="SM01103">
    <property type="entry name" value="CRS1_YhbY"/>
    <property type="match status" value="1"/>
</dbReference>
<dbReference type="PANTHER" id="PTHR31426">
    <property type="entry name" value="GROUP II INTRON SPLICING FACTOR CRS1-LIKE"/>
    <property type="match status" value="1"/>
</dbReference>
<evidence type="ECO:0000256" key="2">
    <source>
        <dbReference type="PROSITE-ProRule" id="PRU00626"/>
    </source>
</evidence>
<dbReference type="AlphaFoldDB" id="A0A176VTK8"/>